<gene>
    <name evidence="2" type="ORF">ACJEBI_00550</name>
</gene>
<evidence type="ECO:0000313" key="3">
    <source>
        <dbReference type="Proteomes" id="UP001623041"/>
    </source>
</evidence>
<keyword evidence="3" id="KW-1185">Reference proteome</keyword>
<reference evidence="2 3" key="1">
    <citation type="submission" date="2024-11" db="EMBL/GenBank/DDBJ databases">
        <authorList>
            <person name="Lucas J.A."/>
        </authorList>
    </citation>
    <scope>NUCLEOTIDE SEQUENCE [LARGE SCALE GENOMIC DNA]</scope>
    <source>
        <strain evidence="2 3">Z 5.4</strain>
    </source>
</reference>
<name>A0ABW8RCH2_9BACI</name>
<sequence length="69" mass="8159">MAKSNAKKLREKLAREGKVNPEAKRSEFVFTDMRTRMTKTKKDHLFQFKHKNHHSQDGSDGSFYFTAHF</sequence>
<comment type="caution">
    <text evidence="2">The sequence shown here is derived from an EMBL/GenBank/DDBJ whole genome shotgun (WGS) entry which is preliminary data.</text>
</comment>
<proteinExistence type="predicted"/>
<feature type="region of interest" description="Disordered" evidence="1">
    <location>
        <begin position="1"/>
        <end position="20"/>
    </location>
</feature>
<organism evidence="2 3">
    <name type="scientific">Bacillus salipaludis</name>
    <dbReference type="NCBI Taxonomy" id="2547811"/>
    <lineage>
        <taxon>Bacteria</taxon>
        <taxon>Bacillati</taxon>
        <taxon>Bacillota</taxon>
        <taxon>Bacilli</taxon>
        <taxon>Bacillales</taxon>
        <taxon>Bacillaceae</taxon>
        <taxon>Bacillus</taxon>
    </lineage>
</organism>
<evidence type="ECO:0000313" key="2">
    <source>
        <dbReference type="EMBL" id="MFK9089970.1"/>
    </source>
</evidence>
<accession>A0ABW8RCH2</accession>
<dbReference type="EMBL" id="JBJHQH010000001">
    <property type="protein sequence ID" value="MFK9089970.1"/>
    <property type="molecule type" value="Genomic_DNA"/>
</dbReference>
<protein>
    <submittedName>
        <fullName evidence="2">Uncharacterized protein</fullName>
    </submittedName>
</protein>
<feature type="compositionally biased region" description="Basic residues" evidence="1">
    <location>
        <begin position="1"/>
        <end position="10"/>
    </location>
</feature>
<dbReference type="Proteomes" id="UP001623041">
    <property type="component" value="Unassembled WGS sequence"/>
</dbReference>
<feature type="compositionally biased region" description="Basic and acidic residues" evidence="1">
    <location>
        <begin position="11"/>
        <end position="20"/>
    </location>
</feature>
<dbReference type="RefSeq" id="WP_406578692.1">
    <property type="nucleotide sequence ID" value="NZ_JBJHQH010000001.1"/>
</dbReference>
<evidence type="ECO:0000256" key="1">
    <source>
        <dbReference type="SAM" id="MobiDB-lite"/>
    </source>
</evidence>